<gene>
    <name evidence="15" type="primary">Abi1</name>
</gene>
<comment type="similarity">
    <text evidence="4">Belongs to the ABI family.</text>
</comment>
<feature type="compositionally biased region" description="Pro residues" evidence="12">
    <location>
        <begin position="278"/>
        <end position="288"/>
    </location>
</feature>
<evidence type="ECO:0000256" key="1">
    <source>
        <dbReference type="ARBA" id="ARBA00004245"/>
    </source>
</evidence>
<dbReference type="GO" id="GO:0001764">
    <property type="term" value="P:neuron migration"/>
    <property type="evidence" value="ECO:0007669"/>
    <property type="project" value="TreeGrafter"/>
</dbReference>
<keyword evidence="5 11" id="KW-0728">SH3 domain</keyword>
<feature type="domain" description="T-SNARE coiled-coil homology" evidence="14">
    <location>
        <begin position="45"/>
        <end position="107"/>
    </location>
</feature>
<keyword evidence="16" id="KW-1185">Reference proteome</keyword>
<keyword evidence="8" id="KW-0175">Coiled coil</keyword>
<dbReference type="PRINTS" id="PR00452">
    <property type="entry name" value="SH3DOMAIN"/>
</dbReference>
<keyword evidence="10" id="KW-0966">Cell projection</keyword>
<dbReference type="Gene3D" id="6.10.140.1620">
    <property type="match status" value="1"/>
</dbReference>
<dbReference type="AlphaFoldDB" id="A0A8C6RR42"/>
<sequence>MAELQMLLEEEIPSGKRALIESYQNLTRVADYCENNYTQATDKRKALEETKAYTTQSLASVAYQINALANNVLQLLDIQASQLRRMESSINHISQTVDIHKEKVARREIGILTTNKNTSRTHKIIAPANMERPVRYIRKPIDYTVLDDVGHGVKWLKAKHGNNQPARTGTLSRTNPPTQKPPSPPMSGRGTLGRNTPYKTLEPVKPPTVPNDYMTSPARLGSQHSPGRTASLNQRPRTHSGSSGGSGSRENSGSSSIGIPIAVPTPSPPTVGPVADSPTPPPPPPPDDIPMFDDSPPPPPPPPVDYEDEEAAVVQYSDPYADGDPAWAPKNYIEKVVAIYDYTKDKDDELSFKEGAIIYVIKKNDDGWFEGVCNRVTGLFPGNYVESIMHYAD</sequence>
<dbReference type="PANTHER" id="PTHR10460">
    <property type="entry name" value="ABL INTERACTOR FAMILY MEMBER"/>
    <property type="match status" value="1"/>
</dbReference>
<evidence type="ECO:0000256" key="3">
    <source>
        <dbReference type="ARBA" id="ARBA00004510"/>
    </source>
</evidence>
<evidence type="ECO:0000256" key="2">
    <source>
        <dbReference type="ARBA" id="ARBA00004486"/>
    </source>
</evidence>
<evidence type="ECO:0000313" key="15">
    <source>
        <dbReference type="Ensembl" id="ENSNGAP00000021546.1"/>
    </source>
</evidence>
<dbReference type="InterPro" id="IPR012849">
    <property type="entry name" value="Abl-interactor_HHR_dom"/>
</dbReference>
<dbReference type="PROSITE" id="PS50002">
    <property type="entry name" value="SH3"/>
    <property type="match status" value="1"/>
</dbReference>
<dbReference type="CTD" id="10006"/>
<dbReference type="Proteomes" id="UP000694381">
    <property type="component" value="Unassembled WGS sequence"/>
</dbReference>
<dbReference type="Gene3D" id="2.30.30.40">
    <property type="entry name" value="SH3 Domains"/>
    <property type="match status" value="1"/>
</dbReference>
<evidence type="ECO:0000256" key="7">
    <source>
        <dbReference type="ARBA" id="ARBA00022553"/>
    </source>
</evidence>
<name>A0A8C6RR42_NANGA</name>
<evidence type="ECO:0000313" key="16">
    <source>
        <dbReference type="Proteomes" id="UP000694381"/>
    </source>
</evidence>
<dbReference type="GeneTree" id="ENSGT00940000154811"/>
<reference evidence="15" key="1">
    <citation type="submission" date="2025-08" db="UniProtKB">
        <authorList>
            <consortium name="Ensembl"/>
        </authorList>
    </citation>
    <scope>IDENTIFICATION</scope>
</reference>
<dbReference type="SMART" id="SM00326">
    <property type="entry name" value="SH3"/>
    <property type="match status" value="1"/>
</dbReference>
<feature type="compositionally biased region" description="Polar residues" evidence="12">
    <location>
        <begin position="222"/>
        <end position="235"/>
    </location>
</feature>
<evidence type="ECO:0000259" key="13">
    <source>
        <dbReference type="PROSITE" id="PS50002"/>
    </source>
</evidence>
<feature type="region of interest" description="Disordered" evidence="12">
    <location>
        <begin position="159"/>
        <end position="306"/>
    </location>
</feature>
<dbReference type="FunFam" id="2.30.30.40:FF:000002">
    <property type="entry name" value="abl interactor 1 isoform X1"/>
    <property type="match status" value="1"/>
</dbReference>
<dbReference type="GO" id="GO:0035591">
    <property type="term" value="F:signaling adaptor activity"/>
    <property type="evidence" value="ECO:0007669"/>
    <property type="project" value="TreeGrafter"/>
</dbReference>
<dbReference type="Pfam" id="PF07815">
    <property type="entry name" value="Abi_HHR"/>
    <property type="match status" value="1"/>
</dbReference>
<dbReference type="GO" id="GO:0005856">
    <property type="term" value="C:cytoskeleton"/>
    <property type="evidence" value="ECO:0007669"/>
    <property type="project" value="UniProtKB-SubCell"/>
</dbReference>
<evidence type="ECO:0000256" key="4">
    <source>
        <dbReference type="ARBA" id="ARBA00010020"/>
    </source>
</evidence>
<dbReference type="GO" id="GO:0045296">
    <property type="term" value="F:cadherin binding"/>
    <property type="evidence" value="ECO:0007669"/>
    <property type="project" value="TreeGrafter"/>
</dbReference>
<dbReference type="Pfam" id="PF00018">
    <property type="entry name" value="SH3_1"/>
    <property type="match status" value="1"/>
</dbReference>
<evidence type="ECO:0000256" key="11">
    <source>
        <dbReference type="PROSITE-ProRule" id="PRU00192"/>
    </source>
</evidence>
<feature type="compositionally biased region" description="Pro residues" evidence="12">
    <location>
        <begin position="295"/>
        <end position="304"/>
    </location>
</feature>
<dbReference type="GO" id="GO:0030175">
    <property type="term" value="C:filopodium"/>
    <property type="evidence" value="ECO:0007669"/>
    <property type="project" value="UniProtKB-SubCell"/>
</dbReference>
<feature type="compositionally biased region" description="Polar residues" evidence="12">
    <location>
        <begin position="161"/>
        <end position="175"/>
    </location>
</feature>
<evidence type="ECO:0000256" key="12">
    <source>
        <dbReference type="SAM" id="MobiDB-lite"/>
    </source>
</evidence>
<dbReference type="InterPro" id="IPR001452">
    <property type="entry name" value="SH3_domain"/>
</dbReference>
<protein>
    <submittedName>
        <fullName evidence="15">Abl interactor 1</fullName>
    </submittedName>
</protein>
<comment type="subcellular location">
    <subcellularLocation>
        <location evidence="2">Cell projection</location>
        <location evidence="2">Filopodium</location>
    </subcellularLocation>
    <subcellularLocation>
        <location evidence="3">Cell projection</location>
        <location evidence="3">Lamellipodium</location>
    </subcellularLocation>
    <subcellularLocation>
        <location evidence="1">Cytoplasm</location>
        <location evidence="1">Cytoskeleton</location>
    </subcellularLocation>
</comment>
<dbReference type="PANTHER" id="PTHR10460:SF2">
    <property type="entry name" value="ABL INTERACTOR 1"/>
    <property type="match status" value="1"/>
</dbReference>
<dbReference type="Ensembl" id="ENSNGAT00000027226.1">
    <property type="protein sequence ID" value="ENSNGAP00000021546.1"/>
    <property type="gene ID" value="ENSNGAG00000020649.1"/>
</dbReference>
<dbReference type="PROSITE" id="PS50192">
    <property type="entry name" value="T_SNARE"/>
    <property type="match status" value="1"/>
</dbReference>
<dbReference type="OrthoDB" id="2159336at2759"/>
<keyword evidence="9" id="KW-0206">Cytoskeleton</keyword>
<evidence type="ECO:0000256" key="5">
    <source>
        <dbReference type="ARBA" id="ARBA00022443"/>
    </source>
</evidence>
<dbReference type="GeneID" id="103733001"/>
<evidence type="ECO:0000256" key="10">
    <source>
        <dbReference type="ARBA" id="ARBA00023273"/>
    </source>
</evidence>
<dbReference type="GO" id="GO:0030027">
    <property type="term" value="C:lamellipodium"/>
    <property type="evidence" value="ECO:0007669"/>
    <property type="project" value="UniProtKB-SubCell"/>
</dbReference>
<keyword evidence="6" id="KW-0963">Cytoplasm</keyword>
<dbReference type="InterPro" id="IPR000727">
    <property type="entry name" value="T_SNARE_dom"/>
</dbReference>
<organism evidence="15 16">
    <name type="scientific">Nannospalax galili</name>
    <name type="common">Northern Israeli blind subterranean mole rat</name>
    <name type="synonym">Spalax galili</name>
    <dbReference type="NCBI Taxonomy" id="1026970"/>
    <lineage>
        <taxon>Eukaryota</taxon>
        <taxon>Metazoa</taxon>
        <taxon>Chordata</taxon>
        <taxon>Craniata</taxon>
        <taxon>Vertebrata</taxon>
        <taxon>Euteleostomi</taxon>
        <taxon>Mammalia</taxon>
        <taxon>Eutheria</taxon>
        <taxon>Euarchontoglires</taxon>
        <taxon>Glires</taxon>
        <taxon>Rodentia</taxon>
        <taxon>Myomorpha</taxon>
        <taxon>Muroidea</taxon>
        <taxon>Spalacidae</taxon>
        <taxon>Spalacinae</taxon>
        <taxon>Nannospalax</taxon>
    </lineage>
</organism>
<dbReference type="GO" id="GO:0031209">
    <property type="term" value="C:SCAR complex"/>
    <property type="evidence" value="ECO:0007669"/>
    <property type="project" value="TreeGrafter"/>
</dbReference>
<evidence type="ECO:0000256" key="9">
    <source>
        <dbReference type="ARBA" id="ARBA00023212"/>
    </source>
</evidence>
<dbReference type="InterPro" id="IPR028457">
    <property type="entry name" value="ABI"/>
</dbReference>
<dbReference type="SUPFAM" id="SSF50044">
    <property type="entry name" value="SH3-domain"/>
    <property type="match status" value="1"/>
</dbReference>
<accession>A0A8C6RR42</accession>
<evidence type="ECO:0000256" key="6">
    <source>
        <dbReference type="ARBA" id="ARBA00022490"/>
    </source>
</evidence>
<evidence type="ECO:0000259" key="14">
    <source>
        <dbReference type="PROSITE" id="PS50192"/>
    </source>
</evidence>
<dbReference type="RefSeq" id="XP_017653307.1">
    <property type="nucleotide sequence ID" value="XM_017797818.2"/>
</dbReference>
<reference evidence="15" key="2">
    <citation type="submission" date="2025-09" db="UniProtKB">
        <authorList>
            <consortium name="Ensembl"/>
        </authorList>
    </citation>
    <scope>IDENTIFICATION</scope>
</reference>
<feature type="domain" description="SH3" evidence="13">
    <location>
        <begin position="331"/>
        <end position="390"/>
    </location>
</feature>
<keyword evidence="7" id="KW-0597">Phosphoprotein</keyword>
<proteinExistence type="inferred from homology"/>
<dbReference type="InterPro" id="IPR036028">
    <property type="entry name" value="SH3-like_dom_sf"/>
</dbReference>
<dbReference type="GO" id="GO:0017124">
    <property type="term" value="F:SH3 domain binding"/>
    <property type="evidence" value="ECO:0007669"/>
    <property type="project" value="TreeGrafter"/>
</dbReference>
<evidence type="ECO:0000256" key="8">
    <source>
        <dbReference type="ARBA" id="ARBA00023054"/>
    </source>
</evidence>
<feature type="compositionally biased region" description="Low complexity" evidence="12">
    <location>
        <begin position="248"/>
        <end position="258"/>
    </location>
</feature>